<evidence type="ECO:0000313" key="2">
    <source>
        <dbReference type="Proteomes" id="UP000317624"/>
    </source>
</evidence>
<keyword evidence="2" id="KW-1185">Reference proteome</keyword>
<proteinExistence type="predicted"/>
<dbReference type="AlphaFoldDB" id="A0A558BXJ0"/>
<gene>
    <name evidence="1" type="ORF">FNT36_07100</name>
</gene>
<dbReference type="InterPro" id="IPR025345">
    <property type="entry name" value="DUF4249"/>
</dbReference>
<dbReference type="EMBL" id="VMRJ01000002">
    <property type="protein sequence ID" value="TVT41221.1"/>
    <property type="molecule type" value="Genomic_DNA"/>
</dbReference>
<organism evidence="1 2">
    <name type="scientific">Hymenobacter setariae</name>
    <dbReference type="NCBI Taxonomy" id="2594794"/>
    <lineage>
        <taxon>Bacteria</taxon>
        <taxon>Pseudomonadati</taxon>
        <taxon>Bacteroidota</taxon>
        <taxon>Cytophagia</taxon>
        <taxon>Cytophagales</taxon>
        <taxon>Hymenobacteraceae</taxon>
        <taxon>Hymenobacter</taxon>
    </lineage>
</organism>
<protein>
    <submittedName>
        <fullName evidence="1">DUF4249 domain-containing protein</fullName>
    </submittedName>
</protein>
<sequence>MRTSLLRGALATTLGLAGCESVVPVDLPTHTPQLSVSYTLSNQAPPTGMQDFFDGRSLYVSTSQNVGSINRLAGRADATVELCDASGQVVEQFRPRGRGGYGSTDSTKGYYVPVRGYVGQPGQRYTLRASAPSVEAVSAALTLPAAPTIESGSYALDPAQPNYQYRGRLTFNIRDNAATTDYYLAYARVLDATGQPIGTVQQEYGDRNNAELAIKLARLDLSWPGYLYQMLPISDAGRQGQRLSYSSDVYLSGNFRGNSASTTPAFIEVIVSSIPAETYEFYQSIQRFYDTEGNPFAEPAPVRSNIQGGYGLFGGATDATLRFPI</sequence>
<dbReference type="Pfam" id="PF14054">
    <property type="entry name" value="DUF4249"/>
    <property type="match status" value="1"/>
</dbReference>
<evidence type="ECO:0000313" key="1">
    <source>
        <dbReference type="EMBL" id="TVT41221.1"/>
    </source>
</evidence>
<dbReference type="OrthoDB" id="1115009at2"/>
<name>A0A558BXJ0_9BACT</name>
<dbReference type="RefSeq" id="WP_144845892.1">
    <property type="nucleotide sequence ID" value="NZ_VMRJ01000002.1"/>
</dbReference>
<dbReference type="PROSITE" id="PS51257">
    <property type="entry name" value="PROKAR_LIPOPROTEIN"/>
    <property type="match status" value="1"/>
</dbReference>
<accession>A0A558BXJ0</accession>
<comment type="caution">
    <text evidence="1">The sequence shown here is derived from an EMBL/GenBank/DDBJ whole genome shotgun (WGS) entry which is preliminary data.</text>
</comment>
<dbReference type="Proteomes" id="UP000317624">
    <property type="component" value="Unassembled WGS sequence"/>
</dbReference>
<reference evidence="1 2" key="1">
    <citation type="submission" date="2019-07" db="EMBL/GenBank/DDBJ databases">
        <title>Hymenobacter sp. straun FUR1 Genome sequencing and assembly.</title>
        <authorList>
            <person name="Chhetri G."/>
        </authorList>
    </citation>
    <scope>NUCLEOTIDE SEQUENCE [LARGE SCALE GENOMIC DNA]</scope>
    <source>
        <strain evidence="1 2">Fur1</strain>
    </source>
</reference>